<dbReference type="EMBL" id="HG937694">
    <property type="protein sequence ID" value="CDP37415.1"/>
    <property type="molecule type" value="Genomic_DNA"/>
</dbReference>
<proteinExistence type="predicted"/>
<evidence type="ECO:0000313" key="1">
    <source>
        <dbReference type="EMBL" id="CDP37415.1"/>
    </source>
</evidence>
<name>A0A060T8F7_BLAAD</name>
<dbReference type="AlphaFoldDB" id="A0A060T8F7"/>
<reference evidence="1" key="2">
    <citation type="submission" date="2014-06" db="EMBL/GenBank/DDBJ databases">
        <title>The complete genome of Blastobotrys (Arxula) adeninivorans LS3 - a yeast of biotechnological interest.</title>
        <authorList>
            <person name="Kunze G."/>
            <person name="Gaillardin C."/>
            <person name="Czernicka M."/>
            <person name="Durrens P."/>
            <person name="Martin T."/>
            <person name="Boer E."/>
            <person name="Gabaldon T."/>
            <person name="Cruz J."/>
            <person name="Talla E."/>
            <person name="Marck C."/>
            <person name="Goffeau A."/>
            <person name="Barbe V."/>
            <person name="Baret P."/>
            <person name="Baronian K."/>
            <person name="Beier S."/>
            <person name="Bleykasten C."/>
            <person name="Bode R."/>
            <person name="Casaregola S."/>
            <person name="Despons L."/>
            <person name="Fairhead C."/>
            <person name="Giersberg M."/>
            <person name="Gierski P."/>
            <person name="Hahnel U."/>
            <person name="Hartmann A."/>
            <person name="Jankowska D."/>
            <person name="Jubin C."/>
            <person name="Jung P."/>
            <person name="Lafontaine I."/>
            <person name="Leh-Louis V."/>
            <person name="Lemaire M."/>
            <person name="Marcet-Houben M."/>
            <person name="Mascher M."/>
            <person name="Morel G."/>
            <person name="Richard G.-F."/>
            <person name="Riechen J."/>
            <person name="Sacerdot C."/>
            <person name="Sarkar A."/>
            <person name="Savel G."/>
            <person name="Schacherer J."/>
            <person name="Sherman D."/>
            <person name="Straub M.-L."/>
            <person name="Stein N."/>
            <person name="Thierry A."/>
            <person name="Trautwein-Schult A."/>
            <person name="Westhof E."/>
            <person name="Worch S."/>
            <person name="Dujon B."/>
            <person name="Souciet J.-L."/>
            <person name="Wincker P."/>
            <person name="Scholz U."/>
            <person name="Neuveglise N."/>
        </authorList>
    </citation>
    <scope>NUCLEOTIDE SEQUENCE</scope>
    <source>
        <strain evidence="1">LS3</strain>
    </source>
</reference>
<sequence>MVMRDSKQLQEVPELVKSCDALFAEVENLLLVIRWVDLGCAEDLLERFFKFEFDIAVQHLCLAFRPLAARGNGSINTHMLVALRRKPNEAQAETDYENLIAYVHYYTEKFLTGDQYEF</sequence>
<reference evidence="1" key="1">
    <citation type="submission" date="2014-02" db="EMBL/GenBank/DDBJ databases">
        <authorList>
            <person name="Genoscope - CEA"/>
        </authorList>
    </citation>
    <scope>NUCLEOTIDE SEQUENCE</scope>
    <source>
        <strain evidence="1">LS3</strain>
    </source>
</reference>
<protein>
    <submittedName>
        <fullName evidence="1">ARAD1D10978p</fullName>
    </submittedName>
</protein>
<gene>
    <name evidence="1" type="ORF">GNLVRS02_ARAD1D10978g</name>
</gene>
<organism evidence="1">
    <name type="scientific">Blastobotrys adeninivorans</name>
    <name type="common">Yeast</name>
    <name type="synonym">Arxula adeninivorans</name>
    <dbReference type="NCBI Taxonomy" id="409370"/>
    <lineage>
        <taxon>Eukaryota</taxon>
        <taxon>Fungi</taxon>
        <taxon>Dikarya</taxon>
        <taxon>Ascomycota</taxon>
        <taxon>Saccharomycotina</taxon>
        <taxon>Dipodascomycetes</taxon>
        <taxon>Dipodascales</taxon>
        <taxon>Trichomonascaceae</taxon>
        <taxon>Blastobotrys</taxon>
    </lineage>
</organism>
<accession>A0A060T8F7</accession>